<dbReference type="InterPro" id="IPR001509">
    <property type="entry name" value="Epimerase_deHydtase"/>
</dbReference>
<comment type="similarity">
    <text evidence="1">Belongs to the NAD(P)-dependent epimerase/dehydratase family.</text>
</comment>
<comment type="caution">
    <text evidence="3">The sequence shown here is derived from an EMBL/GenBank/DDBJ whole genome shotgun (WGS) entry which is preliminary data.</text>
</comment>
<dbReference type="SUPFAM" id="SSF51735">
    <property type="entry name" value="NAD(P)-binding Rossmann-fold domains"/>
    <property type="match status" value="1"/>
</dbReference>
<evidence type="ECO:0000313" key="4">
    <source>
        <dbReference type="Proteomes" id="UP000281726"/>
    </source>
</evidence>
<evidence type="ECO:0000259" key="2">
    <source>
        <dbReference type="Pfam" id="PF01370"/>
    </source>
</evidence>
<name>A0A3A9ZMG4_9ACTN</name>
<evidence type="ECO:0000256" key="1">
    <source>
        <dbReference type="ARBA" id="ARBA00007637"/>
    </source>
</evidence>
<dbReference type="AlphaFoldDB" id="A0A3A9ZMG4"/>
<dbReference type="Gene3D" id="3.40.50.720">
    <property type="entry name" value="NAD(P)-binding Rossmann-like Domain"/>
    <property type="match status" value="1"/>
</dbReference>
<dbReference type="Proteomes" id="UP000281726">
    <property type="component" value="Unassembled WGS sequence"/>
</dbReference>
<feature type="domain" description="NAD-dependent epimerase/dehydratase" evidence="2">
    <location>
        <begin position="5"/>
        <end position="225"/>
    </location>
</feature>
<dbReference type="InterPro" id="IPR036291">
    <property type="entry name" value="NAD(P)-bd_dom_sf"/>
</dbReference>
<gene>
    <name evidence="3" type="ORF">D7223_08285</name>
</gene>
<organism evidence="3 4">
    <name type="scientific">Micromonospora endolithica</name>
    <dbReference type="NCBI Taxonomy" id="230091"/>
    <lineage>
        <taxon>Bacteria</taxon>
        <taxon>Bacillati</taxon>
        <taxon>Actinomycetota</taxon>
        <taxon>Actinomycetes</taxon>
        <taxon>Micromonosporales</taxon>
        <taxon>Micromonosporaceae</taxon>
        <taxon>Micromonospora</taxon>
    </lineage>
</organism>
<keyword evidence="4" id="KW-1185">Reference proteome</keyword>
<accession>A0A3A9ZMG4</accession>
<dbReference type="Pfam" id="PF01370">
    <property type="entry name" value="Epimerase"/>
    <property type="match status" value="1"/>
</dbReference>
<dbReference type="PANTHER" id="PTHR43000">
    <property type="entry name" value="DTDP-D-GLUCOSE 4,6-DEHYDRATASE-RELATED"/>
    <property type="match status" value="1"/>
</dbReference>
<sequence>MEVHVVVTGAAGMLGTALLARPWPGVTWTGVDIRPLAPRVRGRATFVRADVRDVEAMTRAFRSADVVIHSAAALPSHRAAEIRSVDVEGTGSALAAARRAGVDRFVHISSTAVYGLPRDCPTPEDYPCEPVDPYSAAKLGAETVVLRQRERGLCAPILRPKTFLGEERLGLFAMLFEWADEGRHFPLIGGGDVATQMLDVEDLCAAIQLICEAPDDKANDTFNIGAREFRTLREDFQAVLDAAGHGRRVLAMPVGPAVAALRVLAATRLSPVYKRLVHKLTRDSYVSIDRATQRLGFSPRFSNEQALLKTYEWWRANAAGARRSAGRTHRDPWKQGALSLAKALF</sequence>
<dbReference type="EMBL" id="RBAK01000002">
    <property type="protein sequence ID" value="RKN49473.1"/>
    <property type="molecule type" value="Genomic_DNA"/>
</dbReference>
<reference evidence="3 4" key="1">
    <citation type="journal article" date="2004" name="Syst. Appl. Microbiol.">
        <title>Cryptoendolithic actinomycetes from antarctic sandstone rock samples: Micromonospora endolithica sp. nov. and two isolates related to Micromonospora coerulea Jensen 1932.</title>
        <authorList>
            <person name="Hirsch P."/>
            <person name="Mevs U."/>
            <person name="Kroppenstedt R.M."/>
            <person name="Schumann P."/>
            <person name="Stackebrandt E."/>
        </authorList>
    </citation>
    <scope>NUCLEOTIDE SEQUENCE [LARGE SCALE GENOMIC DNA]</scope>
    <source>
        <strain evidence="3 4">JCM 12677</strain>
    </source>
</reference>
<protein>
    <submittedName>
        <fullName evidence="3">NAD-dependent epimerase/dehydratase family protein</fullName>
    </submittedName>
</protein>
<evidence type="ECO:0000313" key="3">
    <source>
        <dbReference type="EMBL" id="RKN49473.1"/>
    </source>
</evidence>
<dbReference type="OrthoDB" id="9801785at2"/>
<proteinExistence type="inferred from homology"/>